<sequence length="152" mass="16642">MDKMFPNRAGNKPDNDSVLRAELRAAGIPTIQDVLGKGDDYLLEMFREQLSGEVVTGVFGELHGWSFKRAWYYWVAQGPGIDVETAEKLHAEFGKVVRVDGDCSSPSPRERFKGLGCGSYHVDTPEGLKALADVIKSVVERSQAKQASVAQG</sequence>
<evidence type="ECO:0000313" key="1">
    <source>
        <dbReference type="EMBL" id="PTH79039.1"/>
    </source>
</evidence>
<accession>A0A2T4MWT1</accession>
<dbReference type="AlphaFoldDB" id="A0A2T4MWT1"/>
<organism evidence="1 2">
    <name type="scientific">Aeromonas veronii</name>
    <dbReference type="NCBI Taxonomy" id="654"/>
    <lineage>
        <taxon>Bacteria</taxon>
        <taxon>Pseudomonadati</taxon>
        <taxon>Pseudomonadota</taxon>
        <taxon>Gammaproteobacteria</taxon>
        <taxon>Aeromonadales</taxon>
        <taxon>Aeromonadaceae</taxon>
        <taxon>Aeromonas</taxon>
    </lineage>
</organism>
<comment type="caution">
    <text evidence="1">The sequence shown here is derived from an EMBL/GenBank/DDBJ whole genome shotgun (WGS) entry which is preliminary data.</text>
</comment>
<proteinExistence type="predicted"/>
<reference evidence="1 2" key="1">
    <citation type="submission" date="2018-03" db="EMBL/GenBank/DDBJ databases">
        <title>Aeromonas veronii whole genome sequencing and analysis.</title>
        <authorList>
            <person name="Xie H."/>
            <person name="Liu T."/>
            <person name="Wang K."/>
        </authorList>
    </citation>
    <scope>NUCLEOTIDE SEQUENCE [LARGE SCALE GENOMIC DNA]</scope>
    <source>
        <strain evidence="1 2">XH.VA.1</strain>
    </source>
</reference>
<dbReference type="RefSeq" id="WP_146163568.1">
    <property type="nucleotide sequence ID" value="NZ_PZKL01000045.1"/>
</dbReference>
<evidence type="ECO:0000313" key="2">
    <source>
        <dbReference type="Proteomes" id="UP000241986"/>
    </source>
</evidence>
<gene>
    <name evidence="1" type="ORF">DAA48_21620</name>
</gene>
<name>A0A2T4MWT1_AERVE</name>
<dbReference type="EMBL" id="PZKL01000045">
    <property type="protein sequence ID" value="PTH79039.1"/>
    <property type="molecule type" value="Genomic_DNA"/>
</dbReference>
<protein>
    <submittedName>
        <fullName evidence="1">Uncharacterized protein</fullName>
    </submittedName>
</protein>
<dbReference type="Proteomes" id="UP000241986">
    <property type="component" value="Unassembled WGS sequence"/>
</dbReference>